<organism evidence="1 2">
    <name type="scientific">Vibrio navarrensis</name>
    <dbReference type="NCBI Taxonomy" id="29495"/>
    <lineage>
        <taxon>Bacteria</taxon>
        <taxon>Pseudomonadati</taxon>
        <taxon>Pseudomonadota</taxon>
        <taxon>Gammaproteobacteria</taxon>
        <taxon>Vibrionales</taxon>
        <taxon>Vibrionaceae</taxon>
        <taxon>Vibrio</taxon>
    </lineage>
</organism>
<dbReference type="Proteomes" id="UP000594435">
    <property type="component" value="Chromosome 2"/>
</dbReference>
<dbReference type="EMBL" id="CP065218">
    <property type="protein sequence ID" value="QPL55969.1"/>
    <property type="molecule type" value="Genomic_DNA"/>
</dbReference>
<evidence type="ECO:0000313" key="2">
    <source>
        <dbReference type="Proteomes" id="UP000594435"/>
    </source>
</evidence>
<evidence type="ECO:0008006" key="3">
    <source>
        <dbReference type="Google" id="ProtNLM"/>
    </source>
</evidence>
<name>A0AAJ4IG51_9VIBR</name>
<evidence type="ECO:0000313" key="1">
    <source>
        <dbReference type="EMBL" id="QPL55969.1"/>
    </source>
</evidence>
<protein>
    <recommendedName>
        <fullName evidence="3">Flavodoxin</fullName>
    </recommendedName>
</protein>
<proteinExistence type="predicted"/>
<gene>
    <name evidence="1" type="ORF">I3X05_17765</name>
</gene>
<dbReference type="RefSeq" id="WP_193187121.1">
    <property type="nucleotide sequence ID" value="NZ_CP065218.1"/>
</dbReference>
<accession>A0AAJ4IG51</accession>
<dbReference type="AlphaFoldDB" id="A0AAJ4IG51"/>
<sequence length="167" mass="18946">MHIESPLVEIKNQWLHNQVDCEFPTKESLEGLALYQRSLSERTLLPLSCSAGRSSDELEHFLVDFHRLTILFSIMQSKRWTSEAEQALIVEFLTQIILAPEHALYVSFSAGEPVGAAMLTYGDDQLLVSDVIYRDKTRLEEIEKYVADLIATVQKESPVPTPILLEV</sequence>
<reference evidence="1 2" key="1">
    <citation type="submission" date="2020-11" db="EMBL/GenBank/DDBJ databases">
        <title>Complete and Circularized Genome Assembly of a human isolate of Vibrio navarrensis biotype pommerensis with MiSeq and MinION Sequence Data.</title>
        <authorList>
            <person name="Schwartz K."/>
            <person name="Borowiak M."/>
            <person name="Deneke C."/>
            <person name="Balau V."/>
            <person name="Metelmann C."/>
            <person name="Strauch E."/>
        </authorList>
    </citation>
    <scope>NUCLEOTIDE SEQUENCE [LARGE SCALE GENOMIC DNA]</scope>
    <source>
        <strain evidence="1 2">20-VB00237</strain>
    </source>
</reference>